<dbReference type="Proteomes" id="UP000191135">
    <property type="component" value="Chromosome"/>
</dbReference>
<evidence type="ECO:0000259" key="1">
    <source>
        <dbReference type="Pfam" id="PF20056"/>
    </source>
</evidence>
<reference evidence="2 3" key="1">
    <citation type="submission" date="2017-03" db="EMBL/GenBank/DDBJ databases">
        <title>Foreign affairs: Plasmid Transfer between Roseobacters and Rhizobia.</title>
        <authorList>
            <person name="Bartling P."/>
            <person name="Bunk B."/>
            <person name="Overmann J."/>
            <person name="Brinkmann H."/>
            <person name="Petersen J."/>
        </authorList>
    </citation>
    <scope>NUCLEOTIDE SEQUENCE [LARGE SCALE GENOMIC DNA]</scope>
    <source>
        <strain evidence="2 3">MACL11</strain>
    </source>
</reference>
<organism evidence="2 3">
    <name type="scientific">Martelella mediterranea DSM 17316</name>
    <dbReference type="NCBI Taxonomy" id="1122214"/>
    <lineage>
        <taxon>Bacteria</taxon>
        <taxon>Pseudomonadati</taxon>
        <taxon>Pseudomonadota</taxon>
        <taxon>Alphaproteobacteria</taxon>
        <taxon>Hyphomicrobiales</taxon>
        <taxon>Aurantimonadaceae</taxon>
        <taxon>Martelella</taxon>
    </lineage>
</organism>
<dbReference type="AlphaFoldDB" id="A0A1U9Z3Y7"/>
<dbReference type="EMBL" id="CP020330">
    <property type="protein sequence ID" value="AQZ52370.1"/>
    <property type="molecule type" value="Genomic_DNA"/>
</dbReference>
<dbReference type="RefSeq" id="WP_018066001.1">
    <property type="nucleotide sequence ID" value="NZ_AQWH01000018.1"/>
</dbReference>
<sequence>MDFLIEGLAGTDNGAHGRHRANTIFPAISTAQFAFAEPRDAAEMTEMMKALNIDPVEAEFQYRRLYYGMEANCAGCRDKDRCRADLASNTAAENFRDYCDNEALLNEMRADPEMLRADG</sequence>
<dbReference type="KEGG" id="mmed:Mame_03051"/>
<dbReference type="InterPro" id="IPR045601">
    <property type="entry name" value="DUF6455"/>
</dbReference>
<name>A0A1U9Z3Y7_9HYPH</name>
<accession>A0A1U9Z3Y7</accession>
<proteinExistence type="predicted"/>
<keyword evidence="3" id="KW-1185">Reference proteome</keyword>
<protein>
    <recommendedName>
        <fullName evidence="1">DUF6455 domain-containing protein</fullName>
    </recommendedName>
</protein>
<dbReference type="Pfam" id="PF20056">
    <property type="entry name" value="DUF6455"/>
    <property type="match status" value="1"/>
</dbReference>
<evidence type="ECO:0000313" key="2">
    <source>
        <dbReference type="EMBL" id="AQZ52370.1"/>
    </source>
</evidence>
<evidence type="ECO:0000313" key="3">
    <source>
        <dbReference type="Proteomes" id="UP000191135"/>
    </source>
</evidence>
<gene>
    <name evidence="2" type="ORF">Mame_03051</name>
</gene>
<dbReference type="OrthoDB" id="7307423at2"/>
<feature type="domain" description="DUF6455" evidence="1">
    <location>
        <begin position="39"/>
        <end position="110"/>
    </location>
</feature>